<dbReference type="PRINTS" id="PR00084">
    <property type="entry name" value="MTLDHDRGNASE"/>
</dbReference>
<accession>A0ABY4N4A0</accession>
<evidence type="ECO:0000313" key="6">
    <source>
        <dbReference type="Proteomes" id="UP001055868"/>
    </source>
</evidence>
<dbReference type="Pfam" id="PF01232">
    <property type="entry name" value="Mannitol_dh"/>
    <property type="match status" value="1"/>
</dbReference>
<dbReference type="Proteomes" id="UP001055868">
    <property type="component" value="Chromosome"/>
</dbReference>
<dbReference type="Pfam" id="PF08125">
    <property type="entry name" value="Mannitol_dh_C"/>
    <property type="match status" value="1"/>
</dbReference>
<protein>
    <submittedName>
        <fullName evidence="5">Mannitol dehydrogenase family protein</fullName>
    </submittedName>
</protein>
<dbReference type="Gene3D" id="3.40.50.720">
    <property type="entry name" value="NAD(P)-binding Rossmann-like Domain"/>
    <property type="match status" value="1"/>
</dbReference>
<name>A0ABY4N4A0_9MICO</name>
<keyword evidence="6" id="KW-1185">Reference proteome</keyword>
<organism evidence="5 6">
    <name type="scientific">Brachybacterium kimchii</name>
    <dbReference type="NCBI Taxonomy" id="2942909"/>
    <lineage>
        <taxon>Bacteria</taxon>
        <taxon>Bacillati</taxon>
        <taxon>Actinomycetota</taxon>
        <taxon>Actinomycetes</taxon>
        <taxon>Micrococcales</taxon>
        <taxon>Dermabacteraceae</taxon>
        <taxon>Brachybacterium</taxon>
    </lineage>
</organism>
<evidence type="ECO:0000313" key="5">
    <source>
        <dbReference type="EMBL" id="UQN28951.1"/>
    </source>
</evidence>
<evidence type="ECO:0000256" key="2">
    <source>
        <dbReference type="ARBA" id="ARBA00048615"/>
    </source>
</evidence>
<dbReference type="InterPro" id="IPR013131">
    <property type="entry name" value="Mannitol_DH_N"/>
</dbReference>
<evidence type="ECO:0000259" key="4">
    <source>
        <dbReference type="Pfam" id="PF08125"/>
    </source>
</evidence>
<proteinExistence type="predicted"/>
<feature type="domain" description="Mannitol dehydrogenase C-terminal" evidence="4">
    <location>
        <begin position="289"/>
        <end position="440"/>
    </location>
</feature>
<evidence type="ECO:0000259" key="3">
    <source>
        <dbReference type="Pfam" id="PF01232"/>
    </source>
</evidence>
<keyword evidence="1" id="KW-0560">Oxidoreductase</keyword>
<dbReference type="EMBL" id="CP097218">
    <property type="protein sequence ID" value="UQN28951.1"/>
    <property type="molecule type" value="Genomic_DNA"/>
</dbReference>
<reference evidence="5" key="1">
    <citation type="submission" date="2022-05" db="EMBL/GenBank/DDBJ databases">
        <title>Genomic analysis of Brachybacterium sp. CBA3104.</title>
        <authorList>
            <person name="Roh S.W."/>
            <person name="Kim Y.B."/>
            <person name="Kim Y."/>
        </authorList>
    </citation>
    <scope>NUCLEOTIDE SEQUENCE</scope>
    <source>
        <strain evidence="5">CBA3104</strain>
    </source>
</reference>
<sequence>MEPLNRSTFSPLAQIGVSAPPTPGMIHLGLGNFHRAHTAVYTARAMEAAGGDWGISAFGHRSRGVVDAMTAQDDLYSVLQLSPQGESAQVVDVHRRFGILTEDPTAVVAEIADPARRILTLTVSEGGYGWSPNARGLDLEDPAIRADLAAGTGASDRSGAAPRTVVGTIARGIERRAASGEPFTIQSCDNLQGNGDVARAVVTQFLQEAGADEDVLRFAGTRAGFPNSMVDRIVPSTTDDTRRSVERLLGVRDEAPVRTEEFTMWVMQEDHPGGRPGWEAGGAVISDQVDRYELVKLRLVNASQSLLAYLGVLQGIPTIPGTWQRPAVQDTVLAQIRRDALPTIPLPDGLDPEEYIASLVRRWENVPLADSTSRIASLGSIRLPQRIPVAALQHLREGRMPHVFALLIAGWIATIVQPDGVAVTPEMEAVDEPARERILHAVGSATAPREIARAVLDAGFLGHDLPREEAFTERVGGLLEVIARHGIEAAMKDAVG</sequence>
<dbReference type="InterPro" id="IPR013328">
    <property type="entry name" value="6PGD_dom2"/>
</dbReference>
<gene>
    <name evidence="5" type="ORF">M4486_15145</name>
</gene>
<dbReference type="PANTHER" id="PTHR43362:SF1">
    <property type="entry name" value="MANNITOL DEHYDROGENASE 2-RELATED"/>
    <property type="match status" value="1"/>
</dbReference>
<evidence type="ECO:0000256" key="1">
    <source>
        <dbReference type="ARBA" id="ARBA00023002"/>
    </source>
</evidence>
<dbReference type="RefSeq" id="WP_249478115.1">
    <property type="nucleotide sequence ID" value="NZ_CP097218.1"/>
</dbReference>
<dbReference type="InterPro" id="IPR000669">
    <property type="entry name" value="Mannitol_DH"/>
</dbReference>
<dbReference type="InterPro" id="IPR008927">
    <property type="entry name" value="6-PGluconate_DH-like_C_sf"/>
</dbReference>
<feature type="domain" description="Mannitol dehydrogenase N-terminal" evidence="3">
    <location>
        <begin position="25"/>
        <end position="279"/>
    </location>
</feature>
<dbReference type="Gene3D" id="1.10.1040.10">
    <property type="entry name" value="N-(1-d-carboxylethyl)-l-norvaline Dehydrogenase, domain 2"/>
    <property type="match status" value="1"/>
</dbReference>
<dbReference type="InterPro" id="IPR036291">
    <property type="entry name" value="NAD(P)-bd_dom_sf"/>
</dbReference>
<dbReference type="PANTHER" id="PTHR43362">
    <property type="entry name" value="MANNITOL DEHYDROGENASE DSF1-RELATED"/>
    <property type="match status" value="1"/>
</dbReference>
<dbReference type="SUPFAM" id="SSF51735">
    <property type="entry name" value="NAD(P)-binding Rossmann-fold domains"/>
    <property type="match status" value="1"/>
</dbReference>
<comment type="catalytic activity">
    <reaction evidence="2">
        <text>D-mannitol 1-phosphate + NAD(+) = beta-D-fructose 6-phosphate + NADH + H(+)</text>
        <dbReference type="Rhea" id="RHEA:19661"/>
        <dbReference type="ChEBI" id="CHEBI:15378"/>
        <dbReference type="ChEBI" id="CHEBI:57540"/>
        <dbReference type="ChEBI" id="CHEBI:57634"/>
        <dbReference type="ChEBI" id="CHEBI:57945"/>
        <dbReference type="ChEBI" id="CHEBI:61381"/>
        <dbReference type="EC" id="1.1.1.17"/>
    </reaction>
</comment>
<dbReference type="InterPro" id="IPR013118">
    <property type="entry name" value="Mannitol_DH_C"/>
</dbReference>
<dbReference type="InterPro" id="IPR050988">
    <property type="entry name" value="Mannitol_DH/Oxidoreductase"/>
</dbReference>
<dbReference type="SUPFAM" id="SSF48179">
    <property type="entry name" value="6-phosphogluconate dehydrogenase C-terminal domain-like"/>
    <property type="match status" value="1"/>
</dbReference>